<name>A0ABN2RQE1_9ACTN</name>
<dbReference type="NCBIfam" id="NF012211">
    <property type="entry name" value="tand_rpt_95"/>
    <property type="match status" value="4"/>
</dbReference>
<dbReference type="RefSeq" id="WP_344047586.1">
    <property type="nucleotide sequence ID" value="NZ_BAAAPB010000005.1"/>
</dbReference>
<dbReference type="Proteomes" id="UP001500571">
    <property type="component" value="Unassembled WGS sequence"/>
</dbReference>
<accession>A0ABN2RQE1</accession>
<feature type="chain" id="PRO_5046142032" description="DUF11 domain-containing protein" evidence="1">
    <location>
        <begin position="17"/>
        <end position="934"/>
    </location>
</feature>
<dbReference type="InterPro" id="IPR001343">
    <property type="entry name" value="Hemolysn_Ca-bd"/>
</dbReference>
<dbReference type="PRINTS" id="PR01488">
    <property type="entry name" value="RTXTOXINA"/>
</dbReference>
<evidence type="ECO:0000256" key="1">
    <source>
        <dbReference type="SAM" id="SignalP"/>
    </source>
</evidence>
<feature type="domain" description="DUF11" evidence="2">
    <location>
        <begin position="346"/>
        <end position="463"/>
    </location>
</feature>
<gene>
    <name evidence="3" type="ORF">GCM10009798_37900</name>
</gene>
<dbReference type="PANTHER" id="PTHR34720:SF9">
    <property type="entry name" value="BLR4714 PROTEIN"/>
    <property type="match status" value="1"/>
</dbReference>
<dbReference type="Pfam" id="PF00353">
    <property type="entry name" value="HemolysinCabind"/>
    <property type="match status" value="1"/>
</dbReference>
<dbReference type="InterPro" id="IPR047589">
    <property type="entry name" value="DUF11_rpt"/>
</dbReference>
<dbReference type="NCBIfam" id="TIGR01451">
    <property type="entry name" value="B_ant_repeat"/>
    <property type="match status" value="1"/>
</dbReference>
<keyword evidence="1" id="KW-0732">Signal</keyword>
<feature type="domain" description="DUF11" evidence="2">
    <location>
        <begin position="751"/>
        <end position="868"/>
    </location>
</feature>
<evidence type="ECO:0000313" key="4">
    <source>
        <dbReference type="Proteomes" id="UP001500571"/>
    </source>
</evidence>
<dbReference type="InterPro" id="IPR001434">
    <property type="entry name" value="OmcB-like_DUF11"/>
</dbReference>
<dbReference type="Gene3D" id="2.60.40.740">
    <property type="match status" value="1"/>
</dbReference>
<feature type="signal peptide" evidence="1">
    <location>
        <begin position="1"/>
        <end position="16"/>
    </location>
</feature>
<reference evidence="3 4" key="1">
    <citation type="journal article" date="2019" name="Int. J. Syst. Evol. Microbiol.">
        <title>The Global Catalogue of Microorganisms (GCM) 10K type strain sequencing project: providing services to taxonomists for standard genome sequencing and annotation.</title>
        <authorList>
            <consortium name="The Broad Institute Genomics Platform"/>
            <consortium name="The Broad Institute Genome Sequencing Center for Infectious Disease"/>
            <person name="Wu L."/>
            <person name="Ma J."/>
        </authorList>
    </citation>
    <scope>NUCLEOTIDE SEQUENCE [LARGE SCALE GENOMIC DNA]</scope>
    <source>
        <strain evidence="3 4">JCM 15309</strain>
    </source>
</reference>
<dbReference type="Pfam" id="PF01345">
    <property type="entry name" value="DUF11"/>
    <property type="match status" value="2"/>
</dbReference>
<evidence type="ECO:0000259" key="2">
    <source>
        <dbReference type="Pfam" id="PF01345"/>
    </source>
</evidence>
<protein>
    <recommendedName>
        <fullName evidence="2">DUF11 domain-containing protein</fullName>
    </recommendedName>
</protein>
<dbReference type="Pfam" id="PF17963">
    <property type="entry name" value="Big_9"/>
    <property type="match status" value="4"/>
</dbReference>
<organism evidence="3 4">
    <name type="scientific">Nocardioides panacihumi</name>
    <dbReference type="NCBI Taxonomy" id="400774"/>
    <lineage>
        <taxon>Bacteria</taxon>
        <taxon>Bacillati</taxon>
        <taxon>Actinomycetota</taxon>
        <taxon>Actinomycetes</taxon>
        <taxon>Propionibacteriales</taxon>
        <taxon>Nocardioidaceae</taxon>
        <taxon>Nocardioides</taxon>
    </lineage>
</organism>
<dbReference type="Gene3D" id="2.60.40.3440">
    <property type="match status" value="4"/>
</dbReference>
<dbReference type="EMBL" id="BAAAPB010000005">
    <property type="protein sequence ID" value="GAA1973100.1"/>
    <property type="molecule type" value="Genomic_DNA"/>
</dbReference>
<keyword evidence="4" id="KW-1185">Reference proteome</keyword>
<dbReference type="InterPro" id="IPR003995">
    <property type="entry name" value="RTX_toxin_determinant-A"/>
</dbReference>
<dbReference type="PANTHER" id="PTHR34720">
    <property type="entry name" value="MICROCYSTIN DEPENDENT PROTEIN"/>
    <property type="match status" value="1"/>
</dbReference>
<proteinExistence type="predicted"/>
<sequence length="934" mass="93773">MTWAVASLAAATPALADPPQANDDNVVAVVGTPLTFNVLDNDTDPDLDTLTMSVSSSPTLGTVTCTPAGDCTYTPTGGPGSDEFTYTASDGTSTATATVFVEVDASPAPAITSAGPLTRIETSPVLNCAVNHAGDGSGEFYGDNACGTFLVVDGTRYSPDSIPAGSGAVGTPWTPVSQSPVTGSGTAASPYQVVTTVAAGSSGVSLIQTDSYVVGQESYRTAIQIKNGSTARTVRLYRAADCYLNDSDSGKGAVDAATGAVACTAPASGRIEQWFPLTAGSHYLETDFSDVWAAISANAVFPNTCDCDVDQDNGAGLQWDVALAANATSTVSSLITFSPTGAQPLVTTKSVDASTVGVGDQVHYTIKLTNPGAVAAHVTQISDTLPAGFAYVTGTTTGATTADPTQAAGTLTWPVSATVAGGGAVTLTFAATAGATAGTYYNNATGQASDDFVVPSGDTAPVTVSTVPVNHAPVAVDDTLTTLQDTAGTVNVVANDTDSDGDTLSVTGHGTPAHGTVSCTATGCTYTPAAGYSGTDSFTYTVSDGHGGTATGTVNVTVTHVNHNPAAVNDTLTTLQDTAGTVNVVANDTDSDGDTLSVTGHGTPAHGTVSCTATGCTYTPAAGYSGTDSFTYTVSDGHGGTATGTVNVTVTHVNHNPAAVNDTLTTLQDTAGTVNVVANDTDSDGDTLSVTGHGTPGHGTVSCTATGCTYTPAAGYSGTDSFTYTVSDGHGGTATGTVNVTVSSTATPTTDVSIVKVALGATVRVGNTTGWQLKVRNSSGVAAQHVVVTDVLPREFRYWKTTGSGCAATHSAALGTTSLRCELGTLLPNQTRVLVVQGAFVAPGVISNTARVSADRDPALANNVSTASARAKGQRCTIVGTFGNDHLHGTRRHDVVCGLGGNDRIDTRGGGRDVVYGNDGHDKCLGDRRDDVRG</sequence>
<evidence type="ECO:0000313" key="3">
    <source>
        <dbReference type="EMBL" id="GAA1973100.1"/>
    </source>
</evidence>
<comment type="caution">
    <text evidence="3">The sequence shown here is derived from an EMBL/GenBank/DDBJ whole genome shotgun (WGS) entry which is preliminary data.</text>
</comment>